<evidence type="ECO:0000256" key="1">
    <source>
        <dbReference type="SAM" id="Phobius"/>
    </source>
</evidence>
<dbReference type="AlphaFoldDB" id="A0AA38VAU6"/>
<sequence length="333" mass="37544">MPQPANDTDKPVGAGLALEAWAQGYMVGALVIMSAITIANMRRGVILHKLVLIELILGMPHGFFIFFEPPVYSWYLSCSAIPLNMSWSLHNLISWMKNKPFLSRKASLIYIGTVIAVQPYWVLEIAANFTFFNKINDLFVRTRPFEALCRDPWWIFTTVNLFWNIKYRYNFGFFELARISPRFAVMMASMCVSIVFILVDILAVTKVLTLPLANGINPFWKLAFVFKCLTDTIILDDFKTALDKLSRYKLNQIRDTTGTRSGNHGTAPRDQWLELSRGRSEATGGIAQSGTVPLDGIRVDVETHVERADAESTTQRSIESTSEILGIKGGKMM</sequence>
<accession>A0AA38VAU6</accession>
<comment type="caution">
    <text evidence="2">The sequence shown here is derived from an EMBL/GenBank/DDBJ whole genome shotgun (WGS) entry which is preliminary data.</text>
</comment>
<dbReference type="Proteomes" id="UP001174691">
    <property type="component" value="Unassembled WGS sequence"/>
</dbReference>
<feature type="transmembrane region" description="Helical" evidence="1">
    <location>
        <begin position="73"/>
        <end position="96"/>
    </location>
</feature>
<dbReference type="PANTHER" id="PTHR42029">
    <property type="entry name" value="AN04G07800"/>
    <property type="match status" value="1"/>
</dbReference>
<organism evidence="2 3">
    <name type="scientific">Coniochaeta hoffmannii</name>
    <dbReference type="NCBI Taxonomy" id="91930"/>
    <lineage>
        <taxon>Eukaryota</taxon>
        <taxon>Fungi</taxon>
        <taxon>Dikarya</taxon>
        <taxon>Ascomycota</taxon>
        <taxon>Pezizomycotina</taxon>
        <taxon>Sordariomycetes</taxon>
        <taxon>Sordariomycetidae</taxon>
        <taxon>Coniochaetales</taxon>
        <taxon>Coniochaetaceae</taxon>
        <taxon>Coniochaeta</taxon>
    </lineage>
</organism>
<keyword evidence="1" id="KW-0812">Transmembrane</keyword>
<name>A0AA38VAU6_9PEZI</name>
<reference evidence="2" key="1">
    <citation type="submission" date="2022-07" db="EMBL/GenBank/DDBJ databases">
        <title>Fungi with potential for degradation of polypropylene.</title>
        <authorList>
            <person name="Gostincar C."/>
        </authorList>
    </citation>
    <scope>NUCLEOTIDE SEQUENCE</scope>
    <source>
        <strain evidence="2">EXF-13287</strain>
    </source>
</reference>
<feature type="transmembrane region" description="Helical" evidence="1">
    <location>
        <begin position="46"/>
        <end position="67"/>
    </location>
</feature>
<keyword evidence="1" id="KW-1133">Transmembrane helix</keyword>
<keyword evidence="1" id="KW-0472">Membrane</keyword>
<feature type="transmembrane region" description="Helical" evidence="1">
    <location>
        <begin position="20"/>
        <end position="39"/>
    </location>
</feature>
<feature type="transmembrane region" description="Helical" evidence="1">
    <location>
        <begin position="108"/>
        <end position="132"/>
    </location>
</feature>
<feature type="transmembrane region" description="Helical" evidence="1">
    <location>
        <begin position="183"/>
        <end position="204"/>
    </location>
</feature>
<proteinExistence type="predicted"/>
<dbReference type="PANTHER" id="PTHR42029:SF3">
    <property type="entry name" value="AN04G07800"/>
    <property type="match status" value="1"/>
</dbReference>
<evidence type="ECO:0000313" key="2">
    <source>
        <dbReference type="EMBL" id="KAJ9129623.1"/>
    </source>
</evidence>
<protein>
    <submittedName>
        <fullName evidence="2">Sexual differentiation process protein isp4</fullName>
    </submittedName>
</protein>
<gene>
    <name evidence="2" type="ORF">NKR19_g10273</name>
</gene>
<keyword evidence="3" id="KW-1185">Reference proteome</keyword>
<dbReference type="EMBL" id="JANBVN010000319">
    <property type="protein sequence ID" value="KAJ9129623.1"/>
    <property type="molecule type" value="Genomic_DNA"/>
</dbReference>
<evidence type="ECO:0000313" key="3">
    <source>
        <dbReference type="Proteomes" id="UP001174691"/>
    </source>
</evidence>